<dbReference type="Proteomes" id="UP000676336">
    <property type="component" value="Unassembled WGS sequence"/>
</dbReference>
<feature type="region of interest" description="Disordered" evidence="1">
    <location>
        <begin position="73"/>
        <end position="107"/>
    </location>
</feature>
<reference evidence="2" key="1">
    <citation type="submission" date="2021-02" db="EMBL/GenBank/DDBJ databases">
        <authorList>
            <person name="Nowell W R."/>
        </authorList>
    </citation>
    <scope>NUCLEOTIDE SEQUENCE</scope>
</reference>
<sequence>HKHTFSRFKADQFDVPHSSHGRKKKGAKAHDLNVKDAWRRRAPSNTKAKRAYHFSDIISQTAACQLAKGKVDKHDVGHDSDSNTAKQTRPSVKVPRSFDSDDEEVNNSIDSNNYHSFGFSVVSANQQKTAESNVCNSRAVSPSSSQASLINPLSMKTSYSSDSIFSTLLAISDSSNMSNAQDRINQVQNVQQRVTESRNDKDFASTMDNMNLLDLLSPKRSHPSSDSSVSTMKQKSKKMLQEVNVNSSPSASINKCNFKYNKDHRTAKIGSLTLAWPLFRIGNASFR</sequence>
<accession>A0A8S3I4I2</accession>
<dbReference type="EMBL" id="CAJOBI010325940">
    <property type="protein sequence ID" value="CAF5191910.1"/>
    <property type="molecule type" value="Genomic_DNA"/>
</dbReference>
<name>A0A8S3I4I2_9BILA</name>
<organism evidence="2 3">
    <name type="scientific">Rotaria magnacalcarata</name>
    <dbReference type="NCBI Taxonomy" id="392030"/>
    <lineage>
        <taxon>Eukaryota</taxon>
        <taxon>Metazoa</taxon>
        <taxon>Spiralia</taxon>
        <taxon>Gnathifera</taxon>
        <taxon>Rotifera</taxon>
        <taxon>Eurotatoria</taxon>
        <taxon>Bdelloidea</taxon>
        <taxon>Philodinida</taxon>
        <taxon>Philodinidae</taxon>
        <taxon>Rotaria</taxon>
    </lineage>
</organism>
<feature type="non-terminal residue" evidence="2">
    <location>
        <position position="287"/>
    </location>
</feature>
<evidence type="ECO:0000256" key="1">
    <source>
        <dbReference type="SAM" id="MobiDB-lite"/>
    </source>
</evidence>
<comment type="caution">
    <text evidence="2">The sequence shown here is derived from an EMBL/GenBank/DDBJ whole genome shotgun (WGS) entry which is preliminary data.</text>
</comment>
<feature type="region of interest" description="Disordered" evidence="1">
    <location>
        <begin position="216"/>
        <end position="249"/>
    </location>
</feature>
<proteinExistence type="predicted"/>
<evidence type="ECO:0000313" key="3">
    <source>
        <dbReference type="Proteomes" id="UP000676336"/>
    </source>
</evidence>
<feature type="non-terminal residue" evidence="2">
    <location>
        <position position="1"/>
    </location>
</feature>
<gene>
    <name evidence="2" type="ORF">SMN809_LOCUS72549</name>
</gene>
<protein>
    <submittedName>
        <fullName evidence="2">Uncharacterized protein</fullName>
    </submittedName>
</protein>
<feature type="region of interest" description="Disordered" evidence="1">
    <location>
        <begin position="1"/>
        <end position="31"/>
    </location>
</feature>
<evidence type="ECO:0000313" key="2">
    <source>
        <dbReference type="EMBL" id="CAF5191910.1"/>
    </source>
</evidence>
<dbReference type="AlphaFoldDB" id="A0A8S3I4I2"/>